<keyword evidence="5" id="KW-1185">Reference proteome</keyword>
<dbReference type="SUPFAM" id="SSF51735">
    <property type="entry name" value="NAD(P)-binding Rossmann-fold domains"/>
    <property type="match status" value="1"/>
</dbReference>
<dbReference type="InterPro" id="IPR050463">
    <property type="entry name" value="Gfo/Idh/MocA_oxidrdct_glycsds"/>
</dbReference>
<dbReference type="Proteomes" id="UP000008457">
    <property type="component" value="Chromosome"/>
</dbReference>
<dbReference type="GO" id="GO:0000166">
    <property type="term" value="F:nucleotide binding"/>
    <property type="evidence" value="ECO:0007669"/>
    <property type="project" value="InterPro"/>
</dbReference>
<evidence type="ECO:0000256" key="1">
    <source>
        <dbReference type="ARBA" id="ARBA00023002"/>
    </source>
</evidence>
<dbReference type="eggNOG" id="COG0673">
    <property type="taxonomic scope" value="Bacteria"/>
</dbReference>
<evidence type="ECO:0000259" key="3">
    <source>
        <dbReference type="Pfam" id="PF22725"/>
    </source>
</evidence>
<evidence type="ECO:0000313" key="5">
    <source>
        <dbReference type="Proteomes" id="UP000008457"/>
    </source>
</evidence>
<name>F4A339_MAHA5</name>
<reference evidence="5" key="1">
    <citation type="submission" date="2010-11" db="EMBL/GenBank/DDBJ databases">
        <title>The complete genome of Mahella australiensis DSM 15567.</title>
        <authorList>
            <consortium name="US DOE Joint Genome Institute (JGI-PGF)"/>
            <person name="Lucas S."/>
            <person name="Copeland A."/>
            <person name="Lapidus A."/>
            <person name="Bruce D."/>
            <person name="Goodwin L."/>
            <person name="Pitluck S."/>
            <person name="Kyrpides N."/>
            <person name="Mavromatis K."/>
            <person name="Pagani I."/>
            <person name="Ivanova N."/>
            <person name="Teshima H."/>
            <person name="Brettin T."/>
            <person name="Detter J.C."/>
            <person name="Han C."/>
            <person name="Tapia R."/>
            <person name="Land M."/>
            <person name="Hauser L."/>
            <person name="Markowitz V."/>
            <person name="Cheng J.-F."/>
            <person name="Hugenholtz P."/>
            <person name="Woyke T."/>
            <person name="Wu D."/>
            <person name="Spring S."/>
            <person name="Pukall R."/>
            <person name="Steenblock K."/>
            <person name="Schneider S."/>
            <person name="Klenk H.-P."/>
            <person name="Eisen J.A."/>
        </authorList>
    </citation>
    <scope>NUCLEOTIDE SEQUENCE [LARGE SCALE GENOMIC DNA]</scope>
    <source>
        <strain evidence="5">DSM 15567 / CIP 107919 / 50-1 BON</strain>
    </source>
</reference>
<dbReference type="Gene3D" id="3.40.50.720">
    <property type="entry name" value="NAD(P)-binding Rossmann-like Domain"/>
    <property type="match status" value="1"/>
</dbReference>
<sequence length="361" mass="39361">MSKVKVGIIGCGNISDIYIKNLTTVFDVTEVAACADMMPERSCGKAQKFGIPKYCTVEELLADPDIQIILNLTTPGSHAEVAIKALEAGKHVYSEKPLAISREDGKRIIDVAKNKGLLVGNAPDTFLGGGIQTCIKLIDDGWIGKPVAATAFMLCHGHESWHPDPEFYYQVGGGPMFDMGPYYLTALIAMLGPVRRVTGSARITFVERVITSQPKYGNKINVEVPTHIAGILDFDCGAIATIVTSFDVWASQTPRMEIYGSEGTLIVPDPNTFGGPILLKRNDTNDWKEIPLVYGFSDNSRGIGVADMAYAILEDRPHRANGEMAFHVLDIMQGIHDASKNGTHYYPISKCQRPEPFARGL</sequence>
<dbReference type="PANTHER" id="PTHR43818:SF11">
    <property type="entry name" value="BCDNA.GH03377"/>
    <property type="match status" value="1"/>
</dbReference>
<dbReference type="PANTHER" id="PTHR43818">
    <property type="entry name" value="BCDNA.GH03377"/>
    <property type="match status" value="1"/>
</dbReference>
<proteinExistence type="predicted"/>
<protein>
    <submittedName>
        <fullName evidence="4">Oxidoreductase domain protein</fullName>
    </submittedName>
</protein>
<dbReference type="AlphaFoldDB" id="F4A339"/>
<reference evidence="4 5" key="2">
    <citation type="journal article" date="2011" name="Stand. Genomic Sci.">
        <title>Complete genome sequence of Mahella australiensis type strain (50-1 BON).</title>
        <authorList>
            <person name="Sikorski J."/>
            <person name="Teshima H."/>
            <person name="Nolan M."/>
            <person name="Lucas S."/>
            <person name="Hammon N."/>
            <person name="Deshpande S."/>
            <person name="Cheng J.F."/>
            <person name="Pitluck S."/>
            <person name="Liolios K."/>
            <person name="Pagani I."/>
            <person name="Ivanova N."/>
            <person name="Huntemann M."/>
            <person name="Mavromatis K."/>
            <person name="Ovchinikova G."/>
            <person name="Pati A."/>
            <person name="Tapia R."/>
            <person name="Han C."/>
            <person name="Goodwin L."/>
            <person name="Chen A."/>
            <person name="Palaniappan K."/>
            <person name="Land M."/>
            <person name="Hauser L."/>
            <person name="Ngatchou-Djao O.D."/>
            <person name="Rohde M."/>
            <person name="Pukall R."/>
            <person name="Spring S."/>
            <person name="Abt B."/>
            <person name="Goker M."/>
            <person name="Detter J.C."/>
            <person name="Woyke T."/>
            <person name="Bristow J."/>
            <person name="Markowitz V."/>
            <person name="Hugenholtz P."/>
            <person name="Eisen J.A."/>
            <person name="Kyrpides N.C."/>
            <person name="Klenk H.P."/>
            <person name="Lapidus A."/>
        </authorList>
    </citation>
    <scope>NUCLEOTIDE SEQUENCE [LARGE SCALE GENOMIC DNA]</scope>
    <source>
        <strain evidence="5">DSM 15567 / CIP 107919 / 50-1 BON</strain>
    </source>
</reference>
<dbReference type="Pfam" id="PF22725">
    <property type="entry name" value="GFO_IDH_MocA_C3"/>
    <property type="match status" value="1"/>
</dbReference>
<evidence type="ECO:0000313" key="4">
    <source>
        <dbReference type="EMBL" id="AEE96272.1"/>
    </source>
</evidence>
<dbReference type="SUPFAM" id="SSF55347">
    <property type="entry name" value="Glyceraldehyde-3-phosphate dehydrogenase-like, C-terminal domain"/>
    <property type="match status" value="1"/>
</dbReference>
<dbReference type="RefSeq" id="WP_013780702.1">
    <property type="nucleotide sequence ID" value="NC_015520.1"/>
</dbReference>
<dbReference type="KEGG" id="mas:Mahau_1074"/>
<feature type="domain" description="Gfo/Idh/MocA-like oxidoreductase N-terminal" evidence="2">
    <location>
        <begin position="4"/>
        <end position="119"/>
    </location>
</feature>
<dbReference type="HOGENOM" id="CLU_023194_6_0_9"/>
<keyword evidence="1" id="KW-0560">Oxidoreductase</keyword>
<dbReference type="Pfam" id="PF01408">
    <property type="entry name" value="GFO_IDH_MocA"/>
    <property type="match status" value="1"/>
</dbReference>
<dbReference type="STRING" id="697281.Mahau_1074"/>
<accession>F4A339</accession>
<dbReference type="EMBL" id="CP002360">
    <property type="protein sequence ID" value="AEE96272.1"/>
    <property type="molecule type" value="Genomic_DNA"/>
</dbReference>
<dbReference type="InterPro" id="IPR055170">
    <property type="entry name" value="GFO_IDH_MocA-like_dom"/>
</dbReference>
<feature type="domain" description="GFO/IDH/MocA-like oxidoreductase" evidence="3">
    <location>
        <begin position="132"/>
        <end position="265"/>
    </location>
</feature>
<gene>
    <name evidence="4" type="ordered locus">Mahau_1074</name>
</gene>
<evidence type="ECO:0000259" key="2">
    <source>
        <dbReference type="Pfam" id="PF01408"/>
    </source>
</evidence>
<organism evidence="4 5">
    <name type="scientific">Mahella australiensis (strain DSM 15567 / CIP 107919 / 50-1 BON)</name>
    <dbReference type="NCBI Taxonomy" id="697281"/>
    <lineage>
        <taxon>Bacteria</taxon>
        <taxon>Bacillati</taxon>
        <taxon>Bacillota</taxon>
        <taxon>Clostridia</taxon>
        <taxon>Thermoanaerobacterales</taxon>
        <taxon>Thermoanaerobacterales Family IV. Incertae Sedis</taxon>
        <taxon>Mahella</taxon>
    </lineage>
</organism>
<dbReference type="InterPro" id="IPR036291">
    <property type="entry name" value="NAD(P)-bd_dom_sf"/>
</dbReference>
<dbReference type="Gene3D" id="3.30.360.10">
    <property type="entry name" value="Dihydrodipicolinate Reductase, domain 2"/>
    <property type="match status" value="1"/>
</dbReference>
<dbReference type="OrthoDB" id="240873at2"/>
<dbReference type="InterPro" id="IPR000683">
    <property type="entry name" value="Gfo/Idh/MocA-like_OxRdtase_N"/>
</dbReference>
<dbReference type="GO" id="GO:0016491">
    <property type="term" value="F:oxidoreductase activity"/>
    <property type="evidence" value="ECO:0007669"/>
    <property type="project" value="UniProtKB-KW"/>
</dbReference>